<dbReference type="EMBL" id="PQFF01000115">
    <property type="protein sequence ID" value="RHZ81123.1"/>
    <property type="molecule type" value="Genomic_DNA"/>
</dbReference>
<evidence type="ECO:0000313" key="1">
    <source>
        <dbReference type="EMBL" id="RHZ81123.1"/>
    </source>
</evidence>
<gene>
    <name evidence="1" type="ORF">Glove_123g24</name>
</gene>
<sequence length="357" mass="41100">MSPITGEQNLLDPQEDSETCYKYMSIIEYSEPGRSYTYEIIEEGQYPSITYLKYTKGNIFRIPNNYKLKTNDYQDQVKFNKSCSDVANLYAQKTIKKKTQYSGPHLFGLHLEILQQSRDACRRVTVLKPFDNLTPTGQNNRAKQITKSVCNIFNQIAIEKCHPEDNPKLKSIELDIKNKSYQISIGKENTEEIIHKAKATVQACNKAERNTITIEMNKFIPIFLINLTPLQFDESVNSEIHIDDLEIINNIQESIGKGGRRNIIDILKFLIPNLLKQKILNISNPEIHLRISGDGRNVGRKVKLISTGVTLNFVPRNNFVPRKQFRLLVKRLISTGVTLNFVPRNNFVPRKQFRLPV</sequence>
<name>A0A397J7Y8_9GLOM</name>
<organism evidence="1 2">
    <name type="scientific">Diversispora epigaea</name>
    <dbReference type="NCBI Taxonomy" id="1348612"/>
    <lineage>
        <taxon>Eukaryota</taxon>
        <taxon>Fungi</taxon>
        <taxon>Fungi incertae sedis</taxon>
        <taxon>Mucoromycota</taxon>
        <taxon>Glomeromycotina</taxon>
        <taxon>Glomeromycetes</taxon>
        <taxon>Diversisporales</taxon>
        <taxon>Diversisporaceae</taxon>
        <taxon>Diversispora</taxon>
    </lineage>
</organism>
<dbReference type="STRING" id="1348612.A0A397J7Y8"/>
<proteinExistence type="predicted"/>
<keyword evidence="2" id="KW-1185">Reference proteome</keyword>
<dbReference type="Proteomes" id="UP000266861">
    <property type="component" value="Unassembled WGS sequence"/>
</dbReference>
<protein>
    <submittedName>
        <fullName evidence="1">Uncharacterized protein</fullName>
    </submittedName>
</protein>
<comment type="caution">
    <text evidence="1">The sequence shown here is derived from an EMBL/GenBank/DDBJ whole genome shotgun (WGS) entry which is preliminary data.</text>
</comment>
<dbReference type="AlphaFoldDB" id="A0A397J7Y8"/>
<reference evidence="1 2" key="1">
    <citation type="submission" date="2018-08" db="EMBL/GenBank/DDBJ databases">
        <title>Genome and evolution of the arbuscular mycorrhizal fungus Diversispora epigaea (formerly Glomus versiforme) and its bacterial endosymbionts.</title>
        <authorList>
            <person name="Sun X."/>
            <person name="Fei Z."/>
            <person name="Harrison M."/>
        </authorList>
    </citation>
    <scope>NUCLEOTIDE SEQUENCE [LARGE SCALE GENOMIC DNA]</scope>
    <source>
        <strain evidence="1 2">IT104</strain>
    </source>
</reference>
<evidence type="ECO:0000313" key="2">
    <source>
        <dbReference type="Proteomes" id="UP000266861"/>
    </source>
</evidence>
<accession>A0A397J7Y8</accession>